<evidence type="ECO:0000256" key="12">
    <source>
        <dbReference type="SAM" id="Phobius"/>
    </source>
</evidence>
<comment type="subcellular location">
    <subcellularLocation>
        <location evidence="1">Membrane</location>
        <topology evidence="1">Multi-pass membrane protein</topology>
    </subcellularLocation>
    <subcellularLocation>
        <location evidence="2">Plastid</location>
        <location evidence="2">Chloroplast</location>
    </subcellularLocation>
</comment>
<keyword evidence="5" id="KW-0934">Plastid</keyword>
<comment type="caution">
    <text evidence="14">The sequence shown here is derived from an EMBL/GenBank/DDBJ whole genome shotgun (WGS) entry which is preliminary data.</text>
</comment>
<dbReference type="GO" id="GO:0016020">
    <property type="term" value="C:membrane"/>
    <property type="evidence" value="ECO:0007669"/>
    <property type="project" value="UniProtKB-SubCell"/>
</dbReference>
<feature type="transmembrane region" description="Helical" evidence="12">
    <location>
        <begin position="641"/>
        <end position="670"/>
    </location>
</feature>
<dbReference type="InterPro" id="IPR008915">
    <property type="entry name" value="Peptidase_M50"/>
</dbReference>
<keyword evidence="8" id="KW-0378">Hydrolase</keyword>
<evidence type="ECO:0000256" key="4">
    <source>
        <dbReference type="ARBA" id="ARBA00022528"/>
    </source>
</evidence>
<evidence type="ECO:0000256" key="1">
    <source>
        <dbReference type="ARBA" id="ARBA00004141"/>
    </source>
</evidence>
<keyword evidence="7 12" id="KW-0812">Transmembrane</keyword>
<evidence type="ECO:0000256" key="8">
    <source>
        <dbReference type="ARBA" id="ARBA00022801"/>
    </source>
</evidence>
<feature type="transmembrane region" description="Helical" evidence="12">
    <location>
        <begin position="597"/>
        <end position="620"/>
    </location>
</feature>
<keyword evidence="11 12" id="KW-0472">Membrane</keyword>
<organism evidence="14 15">
    <name type="scientific">Cylindrotheca closterium</name>
    <dbReference type="NCBI Taxonomy" id="2856"/>
    <lineage>
        <taxon>Eukaryota</taxon>
        <taxon>Sar</taxon>
        <taxon>Stramenopiles</taxon>
        <taxon>Ochrophyta</taxon>
        <taxon>Bacillariophyta</taxon>
        <taxon>Bacillariophyceae</taxon>
        <taxon>Bacillariophycidae</taxon>
        <taxon>Bacillariales</taxon>
        <taxon>Bacillariaceae</taxon>
        <taxon>Cylindrotheca</taxon>
    </lineage>
</organism>
<dbReference type="GO" id="GO:0006508">
    <property type="term" value="P:proteolysis"/>
    <property type="evidence" value="ECO:0007669"/>
    <property type="project" value="UniProtKB-KW"/>
</dbReference>
<feature type="transmembrane region" description="Helical" evidence="12">
    <location>
        <begin position="525"/>
        <end position="547"/>
    </location>
</feature>
<keyword evidence="9" id="KW-0809">Transit peptide</keyword>
<proteinExistence type="inferred from homology"/>
<evidence type="ECO:0000256" key="6">
    <source>
        <dbReference type="ARBA" id="ARBA00022670"/>
    </source>
</evidence>
<gene>
    <name evidence="14" type="ORF">CYCCA115_LOCUS23419</name>
</gene>
<evidence type="ECO:0000313" key="14">
    <source>
        <dbReference type="EMBL" id="CAJ1968826.1"/>
    </source>
</evidence>
<keyword evidence="4" id="KW-0150">Chloroplast</keyword>
<dbReference type="EMBL" id="CAKOGP040002409">
    <property type="protein sequence ID" value="CAJ1968826.1"/>
    <property type="molecule type" value="Genomic_DNA"/>
</dbReference>
<dbReference type="Pfam" id="PF02163">
    <property type="entry name" value="Peptidase_M50"/>
    <property type="match status" value="1"/>
</dbReference>
<dbReference type="GO" id="GO:0009507">
    <property type="term" value="C:chloroplast"/>
    <property type="evidence" value="ECO:0007669"/>
    <property type="project" value="UniProtKB-SubCell"/>
</dbReference>
<evidence type="ECO:0000256" key="2">
    <source>
        <dbReference type="ARBA" id="ARBA00004229"/>
    </source>
</evidence>
<dbReference type="Proteomes" id="UP001295423">
    <property type="component" value="Unassembled WGS sequence"/>
</dbReference>
<evidence type="ECO:0000256" key="9">
    <source>
        <dbReference type="ARBA" id="ARBA00022946"/>
    </source>
</evidence>
<evidence type="ECO:0000256" key="10">
    <source>
        <dbReference type="ARBA" id="ARBA00022989"/>
    </source>
</evidence>
<evidence type="ECO:0000256" key="3">
    <source>
        <dbReference type="ARBA" id="ARBA00007931"/>
    </source>
</evidence>
<dbReference type="PANTHER" id="PTHR31412:SF0">
    <property type="entry name" value="ZINC METALLOPROTEASE EGY1, CHLOROPLASTIC-RELATED"/>
    <property type="match status" value="1"/>
</dbReference>
<name>A0AAD2PXX6_9STRA</name>
<keyword evidence="10 12" id="KW-1133">Transmembrane helix</keyword>
<reference evidence="14" key="1">
    <citation type="submission" date="2023-08" db="EMBL/GenBank/DDBJ databases">
        <authorList>
            <person name="Audoor S."/>
            <person name="Bilcke G."/>
        </authorList>
    </citation>
    <scope>NUCLEOTIDE SEQUENCE</scope>
</reference>
<dbReference type="InterPro" id="IPR044838">
    <property type="entry name" value="EGY1-like"/>
</dbReference>
<evidence type="ECO:0000313" key="15">
    <source>
        <dbReference type="Proteomes" id="UP001295423"/>
    </source>
</evidence>
<evidence type="ECO:0000259" key="13">
    <source>
        <dbReference type="Pfam" id="PF02163"/>
    </source>
</evidence>
<evidence type="ECO:0000256" key="7">
    <source>
        <dbReference type="ARBA" id="ARBA00022692"/>
    </source>
</evidence>
<feature type="domain" description="Peptidase M50" evidence="13">
    <location>
        <begin position="471"/>
        <end position="639"/>
    </location>
</feature>
<sequence length="710" mass="78113">MSNDKDEGNRRRKRDKVLELLERITRQKKRGVRAIEQRDMVQDTVESDELSAARSLKLQAERMRLEAERMDAELTLTKIAKLEQGLTQAKAKGESVDDMQSQLHNVQAKLRGIKDGQTSTEVIDAQCKATVQEPVSSAASLAKDKSLDIGFDESLALVQESPEFMKTVISDIMENDGSMNTSQIALQLNSVKSRRDSSSLSKRNLSYTQDDIDEKIRKIEHDIENDPYPKQILDIVGRNLTQLALFSLELDDYIKSSTNNDVNLIPDGPKRDDLFSLDSTKQTSLDRSIDSLYPKCMRREDMIEPTMLQVRSLIVNVLPNAKFLSTSKAEKVHGGYVIRGHHKWDTGEDLIDAIDAELAKENLGDKMTVLYSPDFTVFSRSEENDGDFDLFAGEQPAPILYVTAPEFCVDRKRVPLAITSALGLATSWYLSVYPFLLNPLVAHRVEEQLALADASMSYDLDWLTDLSAPLFLSFVGIQVVHEVAHSLVATKYGMNTTFPTFVPSLLTGTTSSVTTFKQPPKTKGAMFDFAVAGPLAGMVSSIIAIGIGSQLTATSDPSTLPSLPIEILRQSSVGGGIIDNVLKGSLYVPDGAPMTGILISLHPIAVAGYMSLVVNALSLLPIGTTDGGRIAMAWFGRPSKLVIGNIFMTSLLFTGLLGSDLFLFYFSFVIAFQSGNEIACRDETLEIRSWRVAVAVAAYSLSFLSLVPIQ</sequence>
<keyword evidence="6" id="KW-0645">Protease</keyword>
<dbReference type="GO" id="GO:0008233">
    <property type="term" value="F:peptidase activity"/>
    <property type="evidence" value="ECO:0007669"/>
    <property type="project" value="UniProtKB-KW"/>
</dbReference>
<dbReference type="AlphaFoldDB" id="A0AAD2PXX6"/>
<evidence type="ECO:0000256" key="5">
    <source>
        <dbReference type="ARBA" id="ARBA00022640"/>
    </source>
</evidence>
<accession>A0AAD2PXX6</accession>
<feature type="transmembrane region" description="Helical" evidence="12">
    <location>
        <begin position="414"/>
        <end position="436"/>
    </location>
</feature>
<feature type="transmembrane region" description="Helical" evidence="12">
    <location>
        <begin position="690"/>
        <end position="709"/>
    </location>
</feature>
<evidence type="ECO:0000256" key="11">
    <source>
        <dbReference type="ARBA" id="ARBA00023136"/>
    </source>
</evidence>
<comment type="similarity">
    <text evidence="3">Belongs to the peptidase M50B family.</text>
</comment>
<dbReference type="CDD" id="cd06160">
    <property type="entry name" value="S2P-M50_like_2"/>
    <property type="match status" value="1"/>
</dbReference>
<protein>
    <recommendedName>
        <fullName evidence="13">Peptidase M50 domain-containing protein</fullName>
    </recommendedName>
</protein>
<keyword evidence="15" id="KW-1185">Reference proteome</keyword>
<dbReference type="PANTHER" id="PTHR31412">
    <property type="entry name" value="ZINC METALLOPROTEASE EGY1"/>
    <property type="match status" value="1"/>
</dbReference>